<evidence type="ECO:0000256" key="4">
    <source>
        <dbReference type="ARBA" id="ARBA00022553"/>
    </source>
</evidence>
<dbReference type="Gene3D" id="2.30.38.10">
    <property type="entry name" value="Luciferase, Domain 3"/>
    <property type="match status" value="6"/>
</dbReference>
<dbReference type="PROSITE" id="PS50075">
    <property type="entry name" value="CARRIER"/>
    <property type="match status" value="7"/>
</dbReference>
<dbReference type="InterPro" id="IPR009081">
    <property type="entry name" value="PP-bd_ACP"/>
</dbReference>
<comment type="similarity">
    <text evidence="2">Belongs to the ATP-dependent AMP-binding enzyme family.</text>
</comment>
<dbReference type="FunFam" id="2.30.38.10:FF:000001">
    <property type="entry name" value="Non-ribosomal peptide synthetase PvdI"/>
    <property type="match status" value="2"/>
</dbReference>
<dbReference type="SMART" id="SM00823">
    <property type="entry name" value="PKS_PP"/>
    <property type="match status" value="7"/>
</dbReference>
<dbReference type="GO" id="GO:0005829">
    <property type="term" value="C:cytosol"/>
    <property type="evidence" value="ECO:0007669"/>
    <property type="project" value="TreeGrafter"/>
</dbReference>
<dbReference type="PROSITE" id="PS00012">
    <property type="entry name" value="PHOSPHOPANTETHEINE"/>
    <property type="match status" value="7"/>
</dbReference>
<dbReference type="GO" id="GO:0043041">
    <property type="term" value="P:amino acid activation for nonribosomal peptide biosynthetic process"/>
    <property type="evidence" value="ECO:0007669"/>
    <property type="project" value="TreeGrafter"/>
</dbReference>
<dbReference type="Pfam" id="PF00550">
    <property type="entry name" value="PP-binding"/>
    <property type="match status" value="7"/>
</dbReference>
<comment type="cofactor">
    <cofactor evidence="1">
        <name>pantetheine 4'-phosphate</name>
        <dbReference type="ChEBI" id="CHEBI:47942"/>
    </cofactor>
</comment>
<dbReference type="GO" id="GO:0031177">
    <property type="term" value="F:phosphopantetheine binding"/>
    <property type="evidence" value="ECO:0007669"/>
    <property type="project" value="InterPro"/>
</dbReference>
<dbReference type="Gene3D" id="3.30.559.10">
    <property type="entry name" value="Chloramphenicol acetyltransferase-like domain"/>
    <property type="match status" value="6"/>
</dbReference>
<sequence length="6565" mass="709115">RFVPCPFGAPGGRMYRVMDRVRRRADGEIEYRGRTDFQVKVRGFRIELGEIESRLVEHPAVRAAVVLAREDAPGDRRLVAYVAADETASVDSLRAHLTERLPAYMVPAAYVRLDALPLTPNGKVDRKALPAPESEAFGARGYEAPAGATEQAVAAIWAELLCVEQVGRGDDFFALGGHSLLGVRVISRVRQALGMEAAPGDLFERPVLADFARGLQTAARSVETAIAPVDRTGAIPPSFAQQRLWFLEQMGDLGGTYHIPIALRLRGGLDRGALVRALDGIVARHEALRTVFPAVQGEPVQHVIPVAEGAFRLVEHDLSAFADAEDALRRLMRDEAAAPFDLARGPLIRGRLVRMADDDHVLLVTMHHIVSDGWSMGILVRELGALYAAFARGAADPLAPLPIQYADYAAWQRRWVSGELLERQAGYWVRTLSGAPELLELPTDRTRPRKQDFAGASLPIELNEALTAELKALSRRHGTTLFMTLLAGWAAVLGRLSGQAEVVVGTPTANRGRSETEALVGFFVNTLALRVDLSGAPTVAELLGRVRTRALEAQQHPDIPFEQVVERVAPARSIAHTPLFQVMFAWQNTPDEALDFAGLRLVQEPGTAPENARFDLTLELWERDGRIGGTIEYATALFDRTTVERHAAYLRRALHEMAADEHRPVDRLALLPADERALVLEGWNRTEADYPATFVHELFRAQAARTPDAVALAWQGERLTYGELSRRANRISHALRRRGAGPEVCVGICLPRTPDLVASMLGVLGAGAAYVPLDPAYPRERLGYMVEDAGLALVITDSTLAERLPEGLATLRLDGEGAALAAESDDAPEARVLPENLSHVIFTSGSTGRPKGVMIRHSAVGVLLHWLRANVADDERASVMFSTSVNFDVSVAEIFGTLCWGGTLVMVENALDLPSIADQRIQYVSMVPTAAAELLRTGGIPASVRTVNLGGEAVPNELAQALYALGTVEKVRNLYGPTEDTTYSTCSLVARGGDRVLIGAPLSNSQAYVLDGELQPVPVGAAGELYLAGDGLARGYANRPGMTAERFLPCPFGAPGGRMYRVMDRVRRRVDANGELEYLGRTDFQVKVRGFRIELGEIESRLVEHPRVHAAVVVARQDTPGDTRLVAYVAADETVSVDALRAHLGERVPAYMVPAAYVRMDALPQTPNGKVDRKALPAPDADSFGVRGYEAPVGETEQAVAAIWAELLGMERVGRGDDFFHLGGHSLLGVRVVSRVRQALGVEAAPGDLFERPVLADFARGLQTAARARSTAIVPVDRGAPIPPSFAQQRLWFLEQMGSLGSTYHIPVRLHLRGELDRDALVRALDRIVARHESLRTTFATLDGEPVQHLASAAGSVFALVEHDLRGSADADDALHRLTRDEMAAPFDLARGPLIRGRLVRMAEDDHVLLVTMHHIVSDGWSMGVFVRELGALYAAFTRGEADPLAPLPIQYADYAAWHRRSVEGDVLEAQAAYWTQTLAGAPELIELPVDRPRPPRQDFAGASLDVELDEALSDSLRALSQRHGTTLYMTLLAGWAAVLARLSGQDDVVIGTPSANRGRAEVEELIGFFVNTLPVRVDLSDSPDVGQLLEQVRTRALEAQRNQDIPFEQVVERLRPARTLAYSPLFQVMFAWQNAPGGDLHLPGLTVADAPAADADSAKFDLTLSLWERDGRITGTLEYATALFDGATAERFAEYLRRVLAGMAADDAARVDGIAILPAAERARVVEAWNATDAAFPADLCIHQLFEAQAARTPDAAAVSHDAERVTYAELNARANRLAHHLRRRGVGPEVRAALCMERGVEMVVSMLAILKAGGAWVPLDPAHPAERLERMLADSGAAVLLTQDRLRARLTATGGIDVLRVDAERAAIAAESADNPRSGATPGGLAYVIYTSGSTGTPKGVGIEHRALVNHMAWFIRDFGLAETDRVLQKTPVVFDASVWEFHAPLLVGGELVMARHEGERDPRYLARTVRDRGITVLQLVPSLLRVLLDEPELAECTALRHLFCGGEPLPGELVRRAAQVLPGVHITNLYGPAECAIDATMHPCTERDGGRAVVSIGRPVSNTRTYVLDGALRPVPVGVPGELFIGGVQVGRGYLGRAALTAEKFVPDPFGVEPGARLYRTGDRVRWTARAELEFLGRTDFQVKIRGMRIELGEIEAALRDHDAVRDAIVLARADAPGEKRLVAYVVGDADADVLRAHLAARVPAYMVPAAYVRLDALPLTPNGKLDRKALPAPEGDAFAARGYEAPVGETEQAVAAIWAELLGVAQVGRGDDFFHLGGHSLLAVRVISRVRQALDVDVAPGDLFERPVLADFARGLQTAARAAATAIAPVDRTGTIPPSFAQQRLWFLEQMGNLGSTYHIPVRLRLRGALDRDALVRALDRIVARHEVLRTTFPTLDGEPIQHVAPAGESAFPLVEDDLRGSADADDALHRLMRDEVAATFDLAHGPLIRGRLVRMAEDDHVLLLTMHHIVSDGWSAGVLHRELGALYAAFTRGEADPLPPLAMQYADYAAWHRRSVEGEVLEAQAAYWTRTLAGAPELIELPVDRPRPARQDFAGASLDVELDEGLSDSLRALSQRHGTTLFMTLLAGWAAVLARLSGQDDVVIGTPSANRGRAEVEELIGFFVNTLPVRVDLSDGPDVGGLLEQVRMRALEAQRNQDIPFEQVVERLRPTRSLAYSPLFQVMFAWQNAPGGDLHLPGLTVADLAAADADTAKFDLSLALWEQDGRIVGAVEYATALFDRPTVERFAGYLRRVLAGMAADGDGRVDAIPMLPAAERRLLLDEWAAGDEVDASATTLPALFQAQVARTPGAVALEHAGERLTYAELDARANRLAHRLAAHGVAAHGVAAHGVARGDTVGVCLEWRPELVVALLATLKAGGVYVPLDPSLPSGRLRYITEDAGLRAVITRAGLADRLPAETVRIDVDADDSAGRADVAGGAVSPADLAYVIYTSGSTGQPKGVAVEHGPAAAHLSAMARVHAIVPEDRVLQFASAGFDVSLEQLFLPLLTGATLVLRGPDLWSAAEFRTRVRDMGITVANLPPAYWQEVADGAGADALRGLRLLLVGGEALPASAADGHGAGRLVNCYGPTETVITATAFAVAGGAGGATVPIGRPLPGRSVYVLDARGEPVPAGVAGELYIGGALLARGYLGRPGLTADRFVPDPFGAAPGGRLYRTGDRVRWSAAGNLEFLGRTDFQVKIRGFRIELGEIEAGLRSHEGVRDAVVLARTDAPGAARLVAYVAGDAEADALRAHLSARMPAYMVPSAYVRLDALPLTPNGKVDRRALPAPEADAFASRGYEAPAGRVEQAVAAVWAELLRVERVGRGDDFFHLGGHSLLAVRVVSRVRQALGVDVAPGDLFERPVLADFARGLTGAAPAAAAMVPVDRAAPIPLSFAQQRLWFLEQLGGTGAAYHVPLRLRLHGELDRDALVRALDRIVARHESLRTTFPAVDGEPVQRIASAGKSAFRLVEHDLRDSADADGALQRVLADETVAPFDLAAGPLIRGRLVRMGADDHVLVVTMHHVVSDGWSMGVFARELGALYGAFRRGADDPLAALEIQYADYAAWQRRWVSGELLERQANFWESALAGAPELLELPVDHARPSRQDFAGGMVPIRLDAELAAALKALSRRRGTTLFMTLLAGWAAVLGRLAGQADVVIGTPTANRDRRETEELIGFFVNTLAVRVDLSGAPTVADLLAQVRTAALEAQQNQDIPFEQVVERVRPARSLAYSPLFQVMFAWQNAAGALELPGLAVADADAADDTAKFDLSLALWEEGDGITGGLTYATALFDRATVERHAGYLRHALEAMAADEHQSVDRLPLLSEAERRYVIQELNATDRPFPAACVHELFRAQAALTPDAVALVWQGERLTYAELNRRANRISHALQRRGAGPEVCVGICLPRTPDLVAAILGVLGAGAAYVPLDPAYPRERLGYMVEDAGLTLVVTDSNLAERLPEGPAALRLDADSAALAAEPDTAPETGVIPENLSHVIFTSGSTGRPKGVMIRHSAVAVLLHWLRENVSDDERASVMFSTSVNFDVSIAELFGTLCWGGTLVMVENALDLPSVADQRIQYVGMVPTAAAELLRTGGIPASVRTVNLAGEALPNELAQALYALGTVEKVRNLYGPTEDTTYSTYSVVERGGDRVLIGTPLSNSQAYVLDGELQPVPVGVAGELYLAGDGLARGYASRPGMTAERFLPCPFGEPGGRMYRVMDRVRRRADANGELEYLGRTDFQVKVRGFRIELGEIESRLVEHPEVHSAVVVAREDTPGDMRLVAYVAADDTVTVDALRAHLTDRVPAYMVPAAYVRLDALPQTPNGKVDRKALPAPEADAFGVGGYEAPVGFMEETVAQIWAEVLNAERVGRGDDFFGLGGHSLLAVRLISRVRQALGAEVSLSDLFERPVLADFARGLETAAGARALAIVPVDRGGPIPPSFAQQRLWFLEQLDGMGGTYHIPMSLRLRGELDRDALVRALDRIVARHESLRTTFPAVDGEPVQRIASIEESAFRLVEHDLQASPDAEDALHRLMDEEAGAPFDLVNGPLVRGRLIWMAADDHVLLVTMHHIVSDGWSMGVFARELGALYGAFARGESDPLPPLAVQYADYAAWQRRSVDGELLERQASFWEHALAGAPELLELPTDRARPRKQEFAGASLPIELDAELTASLKALSRRHGTTLFMTLLAGWAAVLSRLAGQADVVVGTPTAGRERAETEDLIGFFVQTLAVRVDLTGAPTVAELLGRVRTAALQAQQNQDIPFEQVVERVRPARSLAYSPLFQVLFAWQNALGEPFALPGLDTGDAAEAALDTAKFDLSLALWEQDGRITGGLNYATALFDRSTVERHVAYLRLALEEMAADENRPVERLILLPAEERALVLDEWNRTEADYPAACVHELFREQAARTPDAVALVWQGERLTYGELSRRANRISHALRRRGAGPEVCVGICLPRTPDLVAAILGVLGAGAAYVPLDPAYPRERLGYMVEDAAIGLVITDASLADRLPEDAAGRLLLDREYTALAAEPDDAPETGVSPENLSHVIFTSGSTGRPKGVMIRHSAVAVLLHWLRENVSDDERASVMFSTSVNFDVSIAELFGTLCWGGTLVMVENALDLPSVADQRIQYVGMVPTAAAELLRTGGIPASVRTVNLAGEALPNELAQALYALGTVEKVRNLYGPTEDTTYSTYSLVEKGGDRVLIGTPLSNSQAYVLDGELQPVPVGAAGELYLAGDGLARGYASRPGMTAERFLPCPFGEPGGRMYRVMDRVRRRADANGELEYLGRTDFQVKVRGFRIELGEIESRLVEHPEVHSAVVIAREDTPGDTRLVAYVAADDTVTVDALRAHLTERLPAYMVPSAYVRLDALPQTPNGKVDRKALPSPDADAFGVGGYEAPVGFMEETVAQIWAEVLNAERVGRGDDFFGLGGHSLLAVRLISRVRQALGAEVSLSDLFERPVLADFARGLETAAGARALAIVPVDRGGPIPPSFAQQRLWFLEQLDDMGATYHIPMSLRLRGALDRDALVRALDRIVARHESLRTTFPAVDGEPVQRIASIEESAFRLVEHDAHGSEDTLHRLMDEEAGAAFDLVNGPLVRGRLIRMAADDHVLLVTMHHIVSDGWSMGVFARELGALYGAFAHGESDPLPPLAVQYADYAAWQRRSVDGELLERQASFWEHALAGAPELLELPTDRVRPRKQEFAGASLPIELDAELTAALKALSRRHGTTLFMTLLAGWAAVLSRLAGQADVVVGTPTAGRERAETEDLIGFFVQTLAVRVDLTGAPTVAELLGRVRTAALQAQQNQDIPFEQVVERVRPARSLAYSPLFQVLFAWQNALGEPFALPGLDTGDAAEAALDTAKFDLSLALWEQDGRIAGGLNYATALFDRSTVERHAAYLRLALEEMAADENRPVERLTLLPAAERALVLDEWNRTAADYPAECIHELFRKQAAKTPDAVALVWQGERLTYGELSRRANRISHALRRRGAGPEVCVGICLPRTPDLVAAILGVLGAGAAYVPLDPAYPRERLGYMVEDAAIALVITDASLADRLPEDAAGRLLLDREYTALAAEPDTAPETGVVPENLSHVIFTSGSTGRPKGVMIRHSAVAVLLHWLRANVSDDERASVMFSTSVNFDVSIAELFGTLCWGGTLVMVENALDLPSVADQRIQYVGMVPTAAAELLRTGGIPASVRTVNLAGEALPNELAQALYALGTVEKVRNLYGPTEDTTYSTYSLVEKGGDRVLIGTPLSNSQAYVLDGQLQPVPVGAAGELYLAGDGLARGYASRPGMTAERFLPCPFGEPGGRMYRVMDRVRRRADANGELEYLGRTDFQVKVRGFRIELGEIESRLVEHPEVHSAVVVAREDTPGDTRLVAYVAADDTVSVDILRAHLAERLPEYMVPAAYVRLEVLPQTPNGKVDRNALPAPADDAYARHGFEAPVGETEQALAEIWAEVLGLEQVGRWDDFFDLGGHSLLAARVASRLSERFQTQISATTLFLHATLAGLAQAVDEARASQSAQPAIDDGLLDGAMNLDASSVDMLSDDDVDAMLAALLAREMDP</sequence>
<feature type="domain" description="Carrier" evidence="5">
    <location>
        <begin position="6443"/>
        <end position="6518"/>
    </location>
</feature>
<dbReference type="SUPFAM" id="SSF56801">
    <property type="entry name" value="Acetyl-CoA synthetase-like"/>
    <property type="match status" value="7"/>
</dbReference>
<dbReference type="InterPro" id="IPR029058">
    <property type="entry name" value="AB_hydrolase_fold"/>
</dbReference>
<feature type="domain" description="Carrier" evidence="5">
    <location>
        <begin position="2249"/>
        <end position="2324"/>
    </location>
</feature>
<dbReference type="PANTHER" id="PTHR45527:SF1">
    <property type="entry name" value="FATTY ACID SYNTHASE"/>
    <property type="match status" value="1"/>
</dbReference>
<feature type="domain" description="Carrier" evidence="5">
    <location>
        <begin position="4350"/>
        <end position="4425"/>
    </location>
</feature>
<name>A0A841H6S7_9BACT</name>
<dbReference type="NCBIfam" id="TIGR01733">
    <property type="entry name" value="AA-adenyl-dom"/>
    <property type="match status" value="6"/>
</dbReference>
<evidence type="ECO:0000256" key="3">
    <source>
        <dbReference type="ARBA" id="ARBA00022450"/>
    </source>
</evidence>
<dbReference type="FunFam" id="1.10.1200.10:FF:000005">
    <property type="entry name" value="Nonribosomal peptide synthetase 1"/>
    <property type="match status" value="5"/>
</dbReference>
<dbReference type="InterPro" id="IPR036736">
    <property type="entry name" value="ACP-like_sf"/>
</dbReference>
<dbReference type="FunFam" id="3.30.300.30:FF:000010">
    <property type="entry name" value="Enterobactin synthetase component F"/>
    <property type="match status" value="7"/>
</dbReference>
<evidence type="ECO:0000313" key="6">
    <source>
        <dbReference type="EMBL" id="MBB6073830.1"/>
    </source>
</evidence>
<dbReference type="InterPro" id="IPR042099">
    <property type="entry name" value="ANL_N_sf"/>
</dbReference>
<evidence type="ECO:0000259" key="5">
    <source>
        <dbReference type="PROSITE" id="PS50075"/>
    </source>
</evidence>
<keyword evidence="3" id="KW-0596">Phosphopantetheine</keyword>
<dbReference type="Gene3D" id="3.40.50.980">
    <property type="match status" value="12"/>
</dbReference>
<dbReference type="FunFam" id="1.10.1200.10:FF:000016">
    <property type="entry name" value="Non-ribosomal peptide synthase"/>
    <property type="match status" value="2"/>
</dbReference>
<dbReference type="Proteomes" id="UP000582837">
    <property type="component" value="Unassembled WGS sequence"/>
</dbReference>
<gene>
    <name evidence="6" type="ORF">HNQ61_005508</name>
</gene>
<dbReference type="FunFam" id="3.40.50.980:FF:000001">
    <property type="entry name" value="Non-ribosomal peptide synthetase"/>
    <property type="match status" value="6"/>
</dbReference>
<dbReference type="SUPFAM" id="SSF52777">
    <property type="entry name" value="CoA-dependent acyltransferases"/>
    <property type="match status" value="12"/>
</dbReference>
<dbReference type="Pfam" id="PF00668">
    <property type="entry name" value="Condensation"/>
    <property type="match status" value="6"/>
</dbReference>
<dbReference type="Gene3D" id="3.40.50.1820">
    <property type="entry name" value="alpha/beta hydrolase"/>
    <property type="match status" value="1"/>
</dbReference>
<proteinExistence type="inferred from homology"/>
<dbReference type="InterPro" id="IPR006162">
    <property type="entry name" value="Ppantetheine_attach_site"/>
</dbReference>
<keyword evidence="4" id="KW-0597">Phosphoprotein</keyword>
<reference evidence="6 7" key="1">
    <citation type="submission" date="2020-08" db="EMBL/GenBank/DDBJ databases">
        <title>Genomic Encyclopedia of Type Strains, Phase IV (KMG-IV): sequencing the most valuable type-strain genomes for metagenomic binning, comparative biology and taxonomic classification.</title>
        <authorList>
            <person name="Goeker M."/>
        </authorList>
    </citation>
    <scope>NUCLEOTIDE SEQUENCE [LARGE SCALE GENOMIC DNA]</scope>
    <source>
        <strain evidence="6 7">DSM 29007</strain>
    </source>
</reference>
<dbReference type="GO" id="GO:0072330">
    <property type="term" value="P:monocarboxylic acid biosynthetic process"/>
    <property type="evidence" value="ECO:0007669"/>
    <property type="project" value="UniProtKB-ARBA"/>
</dbReference>
<dbReference type="GO" id="GO:0003824">
    <property type="term" value="F:catalytic activity"/>
    <property type="evidence" value="ECO:0007669"/>
    <property type="project" value="InterPro"/>
</dbReference>
<dbReference type="GO" id="GO:0044550">
    <property type="term" value="P:secondary metabolite biosynthetic process"/>
    <property type="evidence" value="ECO:0007669"/>
    <property type="project" value="UniProtKB-ARBA"/>
</dbReference>
<dbReference type="InterPro" id="IPR020845">
    <property type="entry name" value="AMP-binding_CS"/>
</dbReference>
<dbReference type="EMBL" id="JACHIA010000030">
    <property type="protein sequence ID" value="MBB6073830.1"/>
    <property type="molecule type" value="Genomic_DNA"/>
</dbReference>
<feature type="domain" description="Carrier" evidence="5">
    <location>
        <begin position="5398"/>
        <end position="5473"/>
    </location>
</feature>
<dbReference type="FunFam" id="3.40.50.12780:FF:000012">
    <property type="entry name" value="Non-ribosomal peptide synthetase"/>
    <property type="match status" value="2"/>
</dbReference>
<dbReference type="CDD" id="cd05930">
    <property type="entry name" value="A_NRPS"/>
    <property type="match status" value="2"/>
</dbReference>
<dbReference type="PANTHER" id="PTHR45527">
    <property type="entry name" value="NONRIBOSOMAL PEPTIDE SYNTHETASE"/>
    <property type="match status" value="1"/>
</dbReference>
<keyword evidence="7" id="KW-1185">Reference proteome</keyword>
<feature type="non-terminal residue" evidence="6">
    <location>
        <position position="1"/>
    </location>
</feature>
<dbReference type="InterPro" id="IPR045851">
    <property type="entry name" value="AMP-bd_C_sf"/>
</dbReference>
<dbReference type="Gene3D" id="1.10.1200.10">
    <property type="entry name" value="ACP-like"/>
    <property type="match status" value="6"/>
</dbReference>
<dbReference type="InterPro" id="IPR001242">
    <property type="entry name" value="Condensation_dom"/>
</dbReference>
<dbReference type="Pfam" id="PF13193">
    <property type="entry name" value="AMP-binding_C"/>
    <property type="match status" value="7"/>
</dbReference>
<dbReference type="Pfam" id="PF00501">
    <property type="entry name" value="AMP-binding"/>
    <property type="match status" value="6"/>
</dbReference>
<dbReference type="InterPro" id="IPR010071">
    <property type="entry name" value="AA_adenyl_dom"/>
</dbReference>
<dbReference type="Gene3D" id="3.30.559.30">
    <property type="entry name" value="Nonribosomal peptide synthetase, condensation domain"/>
    <property type="match status" value="6"/>
</dbReference>
<evidence type="ECO:0000313" key="7">
    <source>
        <dbReference type="Proteomes" id="UP000582837"/>
    </source>
</evidence>
<dbReference type="InterPro" id="IPR020806">
    <property type="entry name" value="PKS_PP-bd"/>
</dbReference>
<accession>A0A841H6S7</accession>
<dbReference type="PROSITE" id="PS00455">
    <property type="entry name" value="AMP_BINDING"/>
    <property type="match status" value="6"/>
</dbReference>
<dbReference type="InterPro" id="IPR025110">
    <property type="entry name" value="AMP-bd_C"/>
</dbReference>
<protein>
    <submittedName>
        <fullName evidence="6">Amino acid adenylation domain-containing protein</fullName>
    </submittedName>
</protein>
<dbReference type="NCBIfam" id="NF003417">
    <property type="entry name" value="PRK04813.1"/>
    <property type="match status" value="7"/>
</dbReference>
<dbReference type="FunFam" id="3.30.559.30:FF:000001">
    <property type="entry name" value="Non-ribosomal peptide synthetase"/>
    <property type="match status" value="1"/>
</dbReference>
<dbReference type="CDD" id="cd19531">
    <property type="entry name" value="LCL_NRPS-like"/>
    <property type="match status" value="6"/>
</dbReference>
<evidence type="ECO:0000256" key="1">
    <source>
        <dbReference type="ARBA" id="ARBA00001957"/>
    </source>
</evidence>
<dbReference type="RefSeq" id="WP_183685858.1">
    <property type="nucleotide sequence ID" value="NZ_JACHIA010000030.1"/>
</dbReference>
<feature type="domain" description="Carrier" evidence="5">
    <location>
        <begin position="3306"/>
        <end position="3381"/>
    </location>
</feature>
<feature type="domain" description="Carrier" evidence="5">
    <location>
        <begin position="1191"/>
        <end position="1266"/>
    </location>
</feature>
<dbReference type="FunFam" id="3.30.559.10:FF:000012">
    <property type="entry name" value="Non-ribosomal peptide synthetase"/>
    <property type="match status" value="6"/>
</dbReference>
<feature type="domain" description="Carrier" evidence="5">
    <location>
        <begin position="144"/>
        <end position="219"/>
    </location>
</feature>
<dbReference type="Gene3D" id="3.40.50.12780">
    <property type="entry name" value="N-terminal domain of ligase-like"/>
    <property type="match status" value="1"/>
</dbReference>
<dbReference type="SUPFAM" id="SSF47336">
    <property type="entry name" value="ACP-like"/>
    <property type="match status" value="7"/>
</dbReference>
<comment type="caution">
    <text evidence="6">The sequence shown here is derived from an EMBL/GenBank/DDBJ whole genome shotgun (WGS) entry which is preliminary data.</text>
</comment>
<dbReference type="InterPro" id="IPR000873">
    <property type="entry name" value="AMP-dep_synth/lig_dom"/>
</dbReference>
<evidence type="ECO:0000256" key="2">
    <source>
        <dbReference type="ARBA" id="ARBA00006432"/>
    </source>
</evidence>
<dbReference type="NCBIfam" id="NF004282">
    <property type="entry name" value="PRK05691.1"/>
    <property type="match status" value="6"/>
</dbReference>
<organism evidence="6 7">
    <name type="scientific">Longimicrobium terrae</name>
    <dbReference type="NCBI Taxonomy" id="1639882"/>
    <lineage>
        <taxon>Bacteria</taxon>
        <taxon>Pseudomonadati</taxon>
        <taxon>Gemmatimonadota</taxon>
        <taxon>Longimicrobiia</taxon>
        <taxon>Longimicrobiales</taxon>
        <taxon>Longimicrobiaceae</taxon>
        <taxon>Longimicrobium</taxon>
    </lineage>
</organism>
<dbReference type="Gene3D" id="3.30.300.30">
    <property type="match status" value="7"/>
</dbReference>
<dbReference type="InterPro" id="IPR023213">
    <property type="entry name" value="CAT-like_dom_sf"/>
</dbReference>